<dbReference type="RefSeq" id="WP_345486164.1">
    <property type="nucleotide sequence ID" value="NZ_BAAAWU010000001.1"/>
</dbReference>
<evidence type="ECO:0000256" key="1">
    <source>
        <dbReference type="SAM" id="MobiDB-lite"/>
    </source>
</evidence>
<keyword evidence="3" id="KW-1185">Reference proteome</keyword>
<proteinExistence type="predicted"/>
<dbReference type="Proteomes" id="UP001589716">
    <property type="component" value="Unassembled WGS sequence"/>
</dbReference>
<feature type="compositionally biased region" description="Basic and acidic residues" evidence="1">
    <location>
        <begin position="32"/>
        <end position="46"/>
    </location>
</feature>
<evidence type="ECO:0000313" key="2">
    <source>
        <dbReference type="EMBL" id="MFB9553764.1"/>
    </source>
</evidence>
<feature type="compositionally biased region" description="Gly residues" evidence="1">
    <location>
        <begin position="1"/>
        <end position="21"/>
    </location>
</feature>
<protein>
    <submittedName>
        <fullName evidence="2">Uncharacterized protein</fullName>
    </submittedName>
</protein>
<organism evidence="2 3">
    <name type="scientific">Streptomyces roseoviridis</name>
    <dbReference type="NCBI Taxonomy" id="67361"/>
    <lineage>
        <taxon>Bacteria</taxon>
        <taxon>Bacillati</taxon>
        <taxon>Actinomycetota</taxon>
        <taxon>Actinomycetes</taxon>
        <taxon>Kitasatosporales</taxon>
        <taxon>Streptomycetaceae</taxon>
        <taxon>Streptomyces</taxon>
    </lineage>
</organism>
<sequence>MGWGTGKGGSGGNGQHSGGKDPGTSKPSSDTAKPKDPPKHKKDERA</sequence>
<feature type="region of interest" description="Disordered" evidence="1">
    <location>
        <begin position="1"/>
        <end position="46"/>
    </location>
</feature>
<gene>
    <name evidence="2" type="ORF">ACFFTP_06070</name>
</gene>
<accession>A0ABV5QK79</accession>
<dbReference type="EMBL" id="JBHMCT010000005">
    <property type="protein sequence ID" value="MFB9553764.1"/>
    <property type="molecule type" value="Genomic_DNA"/>
</dbReference>
<comment type="caution">
    <text evidence="2">The sequence shown here is derived from an EMBL/GenBank/DDBJ whole genome shotgun (WGS) entry which is preliminary data.</text>
</comment>
<reference evidence="2 3" key="1">
    <citation type="submission" date="2024-09" db="EMBL/GenBank/DDBJ databases">
        <authorList>
            <person name="Sun Q."/>
            <person name="Mori K."/>
        </authorList>
    </citation>
    <scope>NUCLEOTIDE SEQUENCE [LARGE SCALE GENOMIC DNA]</scope>
    <source>
        <strain evidence="2 3">JCM 4414</strain>
    </source>
</reference>
<evidence type="ECO:0000313" key="3">
    <source>
        <dbReference type="Proteomes" id="UP001589716"/>
    </source>
</evidence>
<name>A0ABV5QK79_9ACTN</name>